<dbReference type="GO" id="GO:0101006">
    <property type="term" value="F:protein histidine phosphatase activity"/>
    <property type="evidence" value="ECO:0007669"/>
    <property type="project" value="InterPro"/>
</dbReference>
<evidence type="ECO:0000256" key="2">
    <source>
        <dbReference type="PIRSR" id="PIRSR613078-2"/>
    </source>
</evidence>
<dbReference type="PANTHER" id="PTHR20935">
    <property type="entry name" value="PHOSPHOGLYCERATE MUTASE-RELATED"/>
    <property type="match status" value="1"/>
</dbReference>
<dbReference type="Gene3D" id="3.40.50.1240">
    <property type="entry name" value="Phosphoglycerate mutase-like"/>
    <property type="match status" value="1"/>
</dbReference>
<dbReference type="Pfam" id="PF00300">
    <property type="entry name" value="His_Phos_1"/>
    <property type="match status" value="1"/>
</dbReference>
<dbReference type="RefSeq" id="WP_070395332.1">
    <property type="nucleotide sequence ID" value="NZ_CP017599.1"/>
</dbReference>
<dbReference type="InterPro" id="IPR004449">
    <property type="entry name" value="SixA"/>
</dbReference>
<dbReference type="InterPro" id="IPR029033">
    <property type="entry name" value="His_PPase_superfam"/>
</dbReference>
<evidence type="ECO:0000313" key="3">
    <source>
        <dbReference type="EMBL" id="AOX02938.1"/>
    </source>
</evidence>
<gene>
    <name evidence="3" type="ORF">BJP34_28975</name>
</gene>
<dbReference type="CDD" id="cd07067">
    <property type="entry name" value="HP_PGM_like"/>
    <property type="match status" value="1"/>
</dbReference>
<evidence type="ECO:0000313" key="4">
    <source>
        <dbReference type="Proteomes" id="UP000177870"/>
    </source>
</evidence>
<accession>A0A1D8TZ79</accession>
<evidence type="ECO:0000256" key="1">
    <source>
        <dbReference type="ARBA" id="ARBA00022801"/>
    </source>
</evidence>
<dbReference type="InterPro" id="IPR051021">
    <property type="entry name" value="Mito_Ser/Thr_phosphatase"/>
</dbReference>
<name>A0A1D8TZ79_9CYAN</name>
<dbReference type="PANTHER" id="PTHR20935:SF0">
    <property type="entry name" value="SERINE_THREONINE-PROTEIN PHOSPHATASE PGAM5, MITOCHONDRIAL"/>
    <property type="match status" value="1"/>
</dbReference>
<dbReference type="AlphaFoldDB" id="A0A1D8TZ79"/>
<dbReference type="Proteomes" id="UP000177870">
    <property type="component" value="Chromosome"/>
</dbReference>
<feature type="binding site" evidence="2">
    <location>
        <position position="57"/>
    </location>
    <ligand>
        <name>substrate</name>
    </ligand>
</feature>
<organism evidence="3 4">
    <name type="scientific">Moorena producens PAL-8-15-08-1</name>
    <dbReference type="NCBI Taxonomy" id="1458985"/>
    <lineage>
        <taxon>Bacteria</taxon>
        <taxon>Bacillati</taxon>
        <taxon>Cyanobacteriota</taxon>
        <taxon>Cyanophyceae</taxon>
        <taxon>Coleofasciculales</taxon>
        <taxon>Coleofasciculaceae</taxon>
        <taxon>Moorena</taxon>
    </lineage>
</organism>
<dbReference type="STRING" id="1458985.BJP34_28975"/>
<dbReference type="GO" id="GO:0005737">
    <property type="term" value="C:cytoplasm"/>
    <property type="evidence" value="ECO:0007669"/>
    <property type="project" value="InterPro"/>
</dbReference>
<dbReference type="KEGG" id="mpro:BJP34_28975"/>
<keyword evidence="1" id="KW-0378">Hydrolase</keyword>
<proteinExistence type="predicted"/>
<dbReference type="OrthoDB" id="194934at2"/>
<dbReference type="NCBIfam" id="TIGR00249">
    <property type="entry name" value="sixA"/>
    <property type="match status" value="1"/>
</dbReference>
<sequence>MELYLIRHGIAAERGTYKNDRERPLTKIGHEKTSKVAKELQKRGLNFDLILTSPLVRAKETAAILQDVGLGSLVEESESLAPEGDIHQWLSWLQQRWRKTDAQRRLALVGHQPDLANWAEMLVWGVSDQKLVLKKAGVIGLKLPNTGKPFGRSELFLLTSPKWLL</sequence>
<dbReference type="InterPro" id="IPR013078">
    <property type="entry name" value="His_Pase_superF_clade-1"/>
</dbReference>
<reference evidence="4" key="1">
    <citation type="submission" date="2016-10" db="EMBL/GenBank/DDBJ databases">
        <title>Comparative genomics uncovers the prolific and rare metabolic potential of the cyanobacterial genus Moorea.</title>
        <authorList>
            <person name="Leao T."/>
            <person name="Castelao G."/>
            <person name="Korobeynikov A."/>
            <person name="Monroe E.A."/>
            <person name="Podell S."/>
            <person name="Glukhov E."/>
            <person name="Allen E."/>
            <person name="Gerwick W.H."/>
            <person name="Gerwick L."/>
        </authorList>
    </citation>
    <scope>NUCLEOTIDE SEQUENCE [LARGE SCALE GENOMIC DNA]</scope>
    <source>
        <strain evidence="4">PAL-8-15-08-1</strain>
    </source>
</reference>
<dbReference type="SUPFAM" id="SSF53254">
    <property type="entry name" value="Phosphoglycerate mutase-like"/>
    <property type="match status" value="1"/>
</dbReference>
<dbReference type="EMBL" id="CP017599">
    <property type="protein sequence ID" value="AOX02938.1"/>
    <property type="molecule type" value="Genomic_DNA"/>
</dbReference>
<dbReference type="SMART" id="SM00855">
    <property type="entry name" value="PGAM"/>
    <property type="match status" value="1"/>
</dbReference>
<protein>
    <submittedName>
        <fullName evidence="3">Phosphohistidine phosphatase SixA</fullName>
    </submittedName>
</protein>